<dbReference type="CDD" id="cd03394">
    <property type="entry name" value="PAP2_like_5"/>
    <property type="match status" value="1"/>
</dbReference>
<evidence type="ECO:0000256" key="1">
    <source>
        <dbReference type="SAM" id="Phobius"/>
    </source>
</evidence>
<reference evidence="3" key="1">
    <citation type="submission" date="2018-06" db="EMBL/GenBank/DDBJ databases">
        <authorList>
            <person name="Zhirakovskaya E."/>
        </authorList>
    </citation>
    <scope>NUCLEOTIDE SEQUENCE</scope>
</reference>
<accession>A0A3B1ARC1</accession>
<feature type="domain" description="Phosphatidic acid phosphatase type 2/haloperoxidase" evidence="2">
    <location>
        <begin position="52"/>
        <end position="151"/>
    </location>
</feature>
<dbReference type="AlphaFoldDB" id="A0A3B1ARC1"/>
<protein>
    <submittedName>
        <fullName evidence="3">Membrane-associated phospholipid phosphatase</fullName>
    </submittedName>
</protein>
<dbReference type="InterPro" id="IPR036938">
    <property type="entry name" value="PAP2/HPO_sf"/>
</dbReference>
<dbReference type="Gene3D" id="1.20.144.10">
    <property type="entry name" value="Phosphatidic acid phosphatase type 2/haloperoxidase"/>
    <property type="match status" value="1"/>
</dbReference>
<keyword evidence="1" id="KW-1133">Transmembrane helix</keyword>
<organism evidence="3">
    <name type="scientific">hydrothermal vent metagenome</name>
    <dbReference type="NCBI Taxonomy" id="652676"/>
    <lineage>
        <taxon>unclassified sequences</taxon>
        <taxon>metagenomes</taxon>
        <taxon>ecological metagenomes</taxon>
    </lineage>
</organism>
<dbReference type="SMART" id="SM00014">
    <property type="entry name" value="acidPPc"/>
    <property type="match status" value="1"/>
</dbReference>
<keyword evidence="1" id="KW-0812">Transmembrane</keyword>
<feature type="transmembrane region" description="Helical" evidence="1">
    <location>
        <begin position="136"/>
        <end position="154"/>
    </location>
</feature>
<sequence>MTKIIIALIFLLLFTHDKPACASKNIEQAGDVLQVVIPSVAFVSTLYLGDKQGQIQFLKSFTSNFLITNALKSIVTKKRPNGGLRSFPSGHTSAAFQGAAFIHKRYGFFISVPAYLAAGFVGYSRVESKFHFNNDVFAGAAIGILNSFYFTTHFKNFNLRPTVQTGVFALQFSIPI</sequence>
<dbReference type="Pfam" id="PF01569">
    <property type="entry name" value="PAP2"/>
    <property type="match status" value="1"/>
</dbReference>
<gene>
    <name evidence="3" type="ORF">MNBD_GAMMA22-1753</name>
</gene>
<dbReference type="InterPro" id="IPR000326">
    <property type="entry name" value="PAP2/HPO"/>
</dbReference>
<name>A0A3B1ARC1_9ZZZZ</name>
<feature type="transmembrane region" description="Helical" evidence="1">
    <location>
        <begin position="106"/>
        <end position="124"/>
    </location>
</feature>
<evidence type="ECO:0000313" key="3">
    <source>
        <dbReference type="EMBL" id="VAW96524.1"/>
    </source>
</evidence>
<proteinExistence type="predicted"/>
<dbReference type="SUPFAM" id="SSF48317">
    <property type="entry name" value="Acid phosphatase/Vanadium-dependent haloperoxidase"/>
    <property type="match status" value="1"/>
</dbReference>
<dbReference type="EMBL" id="UOFS01000027">
    <property type="protein sequence ID" value="VAW96524.1"/>
    <property type="molecule type" value="Genomic_DNA"/>
</dbReference>
<keyword evidence="1" id="KW-0472">Membrane</keyword>
<evidence type="ECO:0000259" key="2">
    <source>
        <dbReference type="SMART" id="SM00014"/>
    </source>
</evidence>